<organism evidence="1 2">
    <name type="scientific">Coregonus suidteri</name>
    <dbReference type="NCBI Taxonomy" id="861788"/>
    <lineage>
        <taxon>Eukaryota</taxon>
        <taxon>Metazoa</taxon>
        <taxon>Chordata</taxon>
        <taxon>Craniata</taxon>
        <taxon>Vertebrata</taxon>
        <taxon>Euteleostomi</taxon>
        <taxon>Actinopterygii</taxon>
        <taxon>Neopterygii</taxon>
        <taxon>Teleostei</taxon>
        <taxon>Protacanthopterygii</taxon>
        <taxon>Salmoniformes</taxon>
        <taxon>Salmonidae</taxon>
        <taxon>Coregoninae</taxon>
        <taxon>Coregonus</taxon>
    </lineage>
</organism>
<sequence>MVLRNPYGTKQLSRLSAYMHATGTMRHLLGRPASDTNTHTHTLAYWELGNTGAMGLQSGRAVTDTRAVSVCVCLCEHVSVDAGVCICVVCCWVVVTIW</sequence>
<comment type="caution">
    <text evidence="1">The sequence shown here is derived from an EMBL/GenBank/DDBJ whole genome shotgun (WGS) entry which is preliminary data.</text>
</comment>
<dbReference type="Proteomes" id="UP001356427">
    <property type="component" value="Unassembled WGS sequence"/>
</dbReference>
<keyword evidence="2" id="KW-1185">Reference proteome</keyword>
<protein>
    <submittedName>
        <fullName evidence="1">Uncharacterized protein</fullName>
    </submittedName>
</protein>
<dbReference type="AlphaFoldDB" id="A0AAN8LWP1"/>
<accession>A0AAN8LWP1</accession>
<evidence type="ECO:0000313" key="1">
    <source>
        <dbReference type="EMBL" id="KAK6320158.1"/>
    </source>
</evidence>
<evidence type="ECO:0000313" key="2">
    <source>
        <dbReference type="Proteomes" id="UP001356427"/>
    </source>
</evidence>
<dbReference type="EMBL" id="JAGTTL010000007">
    <property type="protein sequence ID" value="KAK6320158.1"/>
    <property type="molecule type" value="Genomic_DNA"/>
</dbReference>
<name>A0AAN8LWP1_9TELE</name>
<proteinExistence type="predicted"/>
<gene>
    <name evidence="1" type="ORF">J4Q44_G00092650</name>
</gene>
<reference evidence="1 2" key="1">
    <citation type="submission" date="2021-04" db="EMBL/GenBank/DDBJ databases">
        <authorList>
            <person name="De Guttry C."/>
            <person name="Zahm M."/>
            <person name="Klopp C."/>
            <person name="Cabau C."/>
            <person name="Louis A."/>
            <person name="Berthelot C."/>
            <person name="Parey E."/>
            <person name="Roest Crollius H."/>
            <person name="Montfort J."/>
            <person name="Robinson-Rechavi M."/>
            <person name="Bucao C."/>
            <person name="Bouchez O."/>
            <person name="Gislard M."/>
            <person name="Lluch J."/>
            <person name="Milhes M."/>
            <person name="Lampietro C."/>
            <person name="Lopez Roques C."/>
            <person name="Donnadieu C."/>
            <person name="Braasch I."/>
            <person name="Desvignes T."/>
            <person name="Postlethwait J."/>
            <person name="Bobe J."/>
            <person name="Wedekind C."/>
            <person name="Guiguen Y."/>
        </authorList>
    </citation>
    <scope>NUCLEOTIDE SEQUENCE [LARGE SCALE GENOMIC DNA]</scope>
    <source>
        <strain evidence="1">Cs_M1</strain>
        <tissue evidence="1">Blood</tissue>
    </source>
</reference>